<protein>
    <submittedName>
        <fullName evidence="2">Uncharacterized protein</fullName>
    </submittedName>
</protein>
<reference evidence="2" key="1">
    <citation type="submission" date="2023-03" db="EMBL/GenBank/DDBJ databases">
        <title>Massive genome expansion in bonnet fungi (Mycena s.s.) driven by repeated elements and novel gene families across ecological guilds.</title>
        <authorList>
            <consortium name="Lawrence Berkeley National Laboratory"/>
            <person name="Harder C.B."/>
            <person name="Miyauchi S."/>
            <person name="Viragh M."/>
            <person name="Kuo A."/>
            <person name="Thoen E."/>
            <person name="Andreopoulos B."/>
            <person name="Lu D."/>
            <person name="Skrede I."/>
            <person name="Drula E."/>
            <person name="Henrissat B."/>
            <person name="Morin E."/>
            <person name="Kohler A."/>
            <person name="Barry K."/>
            <person name="LaButti K."/>
            <person name="Morin E."/>
            <person name="Salamov A."/>
            <person name="Lipzen A."/>
            <person name="Mereny Z."/>
            <person name="Hegedus B."/>
            <person name="Baldrian P."/>
            <person name="Stursova M."/>
            <person name="Weitz H."/>
            <person name="Taylor A."/>
            <person name="Grigoriev I.V."/>
            <person name="Nagy L.G."/>
            <person name="Martin F."/>
            <person name="Kauserud H."/>
        </authorList>
    </citation>
    <scope>NUCLEOTIDE SEQUENCE</scope>
    <source>
        <strain evidence="2">CBHHK200</strain>
    </source>
</reference>
<evidence type="ECO:0000313" key="2">
    <source>
        <dbReference type="EMBL" id="KAJ7025305.1"/>
    </source>
</evidence>
<feature type="compositionally biased region" description="Low complexity" evidence="1">
    <location>
        <begin position="299"/>
        <end position="311"/>
    </location>
</feature>
<feature type="compositionally biased region" description="Low complexity" evidence="1">
    <location>
        <begin position="254"/>
        <end position="264"/>
    </location>
</feature>
<feature type="region of interest" description="Disordered" evidence="1">
    <location>
        <begin position="401"/>
        <end position="506"/>
    </location>
</feature>
<evidence type="ECO:0000256" key="1">
    <source>
        <dbReference type="SAM" id="MobiDB-lite"/>
    </source>
</evidence>
<dbReference type="Proteomes" id="UP001218188">
    <property type="component" value="Unassembled WGS sequence"/>
</dbReference>
<accession>A0AAD6SD64</accession>
<feature type="region of interest" description="Disordered" evidence="1">
    <location>
        <begin position="254"/>
        <end position="322"/>
    </location>
</feature>
<feature type="compositionally biased region" description="Low complexity" evidence="1">
    <location>
        <begin position="419"/>
        <end position="435"/>
    </location>
</feature>
<keyword evidence="3" id="KW-1185">Reference proteome</keyword>
<evidence type="ECO:0000313" key="3">
    <source>
        <dbReference type="Proteomes" id="UP001218188"/>
    </source>
</evidence>
<feature type="compositionally biased region" description="Low complexity" evidence="1">
    <location>
        <begin position="402"/>
        <end position="411"/>
    </location>
</feature>
<dbReference type="EMBL" id="JARJCM010000155">
    <property type="protein sequence ID" value="KAJ7025305.1"/>
    <property type="molecule type" value="Genomic_DNA"/>
</dbReference>
<proteinExistence type="predicted"/>
<feature type="compositionally biased region" description="Acidic residues" evidence="1">
    <location>
        <begin position="448"/>
        <end position="462"/>
    </location>
</feature>
<feature type="compositionally biased region" description="Low complexity" evidence="1">
    <location>
        <begin position="477"/>
        <end position="498"/>
    </location>
</feature>
<feature type="compositionally biased region" description="Pro residues" evidence="1">
    <location>
        <begin position="281"/>
        <end position="294"/>
    </location>
</feature>
<dbReference type="AlphaFoldDB" id="A0AAD6SD64"/>
<comment type="caution">
    <text evidence="2">The sequence shown here is derived from an EMBL/GenBank/DDBJ whole genome shotgun (WGS) entry which is preliminary data.</text>
</comment>
<sequence length="665" mass="73019">MESYFQLFPWRLDLEQEPNPEAVPLNEVLSLDEIERKREKMAKIKAKIKTWFNHQRGGAGFTANPYTPWLARLCRPAEPAPKRISDYQYYMQHADFRDKVATQFQREYPDIGRGEALAARCKVARALFEAEPEEVKSRMREESMKEHEAMLEEWKEADEGLPSVDEEDREEARRRFAVTARPLLDALHAYTGYYLMLVAGRPVDGKFDVLSVHSGKTRTHGGEKEQDFTEWSPEGYQRVLNEFIRFITAADTEPAAAGAGSSGAPTEPTNAPGGPVITPMDLPPPPPPAAPAPPTSLKSAAGMSTSASASATDGLRPLRPEDEEEMPMTLIDAVTRRPVTPPPADATLATRMANLAILTMPLRESLEAMTPARKETRLEALEKTTWELQRENNEVRRDKALKAAQAGAGAANTPDPEQTSARKTSGAAKASSATKNGKKRGMARGEGESDTAEETSGDVSDEGVERTEAPTTRGRAKAQTQAQAQGAEAQTGAQRAEANVVSVEETPDAPIKRNGAKAAPKWAVDGKASLENGTEGWGGEWMKVTGLWWALEKSTQFASSGFSTNGRPTEIGHWVKCVRKGTPNIGDVGAFASSWQGWWKRINPKWRVAADGVLMQAEQGEWTELEKLGVNGFLSVLIALRWWKEVGGDADWAKSVADVTWVLER</sequence>
<organism evidence="2 3">
    <name type="scientific">Mycena alexandri</name>
    <dbReference type="NCBI Taxonomy" id="1745969"/>
    <lineage>
        <taxon>Eukaryota</taxon>
        <taxon>Fungi</taxon>
        <taxon>Dikarya</taxon>
        <taxon>Basidiomycota</taxon>
        <taxon>Agaricomycotina</taxon>
        <taxon>Agaricomycetes</taxon>
        <taxon>Agaricomycetidae</taxon>
        <taxon>Agaricales</taxon>
        <taxon>Marasmiineae</taxon>
        <taxon>Mycenaceae</taxon>
        <taxon>Mycena</taxon>
    </lineage>
</organism>
<gene>
    <name evidence="2" type="ORF">C8F04DRAFT_1269332</name>
</gene>
<name>A0AAD6SD64_9AGAR</name>